<evidence type="ECO:0000313" key="4">
    <source>
        <dbReference type="Proteomes" id="UP000018227"/>
    </source>
</evidence>
<dbReference type="InterPro" id="IPR047650">
    <property type="entry name" value="Transpos_IS110"/>
</dbReference>
<dbReference type="GO" id="GO:0004803">
    <property type="term" value="F:transposase activity"/>
    <property type="evidence" value="ECO:0007669"/>
    <property type="project" value="InterPro"/>
</dbReference>
<dbReference type="InterPro" id="IPR003346">
    <property type="entry name" value="Transposase_20"/>
</dbReference>
<evidence type="ECO:0000313" key="3">
    <source>
        <dbReference type="EMBL" id="ESL01813.1"/>
    </source>
</evidence>
<feature type="domain" description="Transposase IS116/IS110/IS902 C-terminal" evidence="2">
    <location>
        <begin position="308"/>
        <end position="384"/>
    </location>
</feature>
<dbReference type="PANTHER" id="PTHR33055">
    <property type="entry name" value="TRANSPOSASE FOR INSERTION SEQUENCE ELEMENT IS1111A"/>
    <property type="match status" value="1"/>
</dbReference>
<name>V2XYK4_9FIRM</name>
<dbReference type="AlphaFoldDB" id="V2XYK4"/>
<dbReference type="PANTHER" id="PTHR33055:SF15">
    <property type="entry name" value="TRANSPOSASE-RELATED"/>
    <property type="match status" value="1"/>
</dbReference>
<dbReference type="HOGENOM" id="CLU_036902_4_8_9"/>
<feature type="domain" description="Transposase IS110-like N-terminal" evidence="1">
    <location>
        <begin position="33"/>
        <end position="192"/>
    </location>
</feature>
<dbReference type="Proteomes" id="UP000018227">
    <property type="component" value="Unassembled WGS sequence"/>
</dbReference>
<dbReference type="eggNOG" id="COG3547">
    <property type="taxonomic scope" value="Bacteria"/>
</dbReference>
<dbReference type="EMBL" id="ACIL03000019">
    <property type="protein sequence ID" value="ESL01813.1"/>
    <property type="molecule type" value="Genomic_DNA"/>
</dbReference>
<dbReference type="Pfam" id="PF01548">
    <property type="entry name" value="DEDD_Tnp_IS110"/>
    <property type="match status" value="1"/>
</dbReference>
<comment type="caution">
    <text evidence="3">The sequence shown here is derived from an EMBL/GenBank/DDBJ whole genome shotgun (WGS) entry which is preliminary data.</text>
</comment>
<dbReference type="InterPro" id="IPR002525">
    <property type="entry name" value="Transp_IS110-like_N"/>
</dbReference>
<dbReference type="Pfam" id="PF02371">
    <property type="entry name" value="Transposase_20"/>
    <property type="match status" value="1"/>
</dbReference>
<evidence type="ECO:0000259" key="1">
    <source>
        <dbReference type="Pfam" id="PF01548"/>
    </source>
</evidence>
<gene>
    <name evidence="3" type="ORF">GCWU0000282_002932</name>
</gene>
<dbReference type="GO" id="GO:0003677">
    <property type="term" value="F:DNA binding"/>
    <property type="evidence" value="ECO:0007669"/>
    <property type="project" value="InterPro"/>
</dbReference>
<proteinExistence type="predicted"/>
<organism evidence="3 4">
    <name type="scientific">Catonella morbi ATCC 51271</name>
    <dbReference type="NCBI Taxonomy" id="592026"/>
    <lineage>
        <taxon>Bacteria</taxon>
        <taxon>Bacillati</taxon>
        <taxon>Bacillota</taxon>
        <taxon>Clostridia</taxon>
        <taxon>Lachnospirales</taxon>
        <taxon>Lachnospiraceae</taxon>
        <taxon>Catonella</taxon>
    </lineage>
</organism>
<keyword evidence="4" id="KW-1185">Reference proteome</keyword>
<dbReference type="STRING" id="592026.GCWU0000282_002932"/>
<evidence type="ECO:0000259" key="2">
    <source>
        <dbReference type="Pfam" id="PF02371"/>
    </source>
</evidence>
<protein>
    <submittedName>
        <fullName evidence="3">Transposase, IS116/IS110/IS902 family</fullName>
    </submittedName>
</protein>
<dbReference type="GO" id="GO:0006313">
    <property type="term" value="P:DNA transposition"/>
    <property type="evidence" value="ECO:0007669"/>
    <property type="project" value="InterPro"/>
</dbReference>
<sequence>MYLPYWKWIPIRKELVLMTSNIVFNSDDLFISVGIDVGADFSWMSIALPNQQFIGKPYKIIHNCMESLESAVFKIKEAEKLYSLETRIFLESTGIYHYPLFCYLRDKGFNCSVINPIITKNSTNINIRKVHNDRFDSKKAALVGLKPDLKVSIMPSELALNCRNLCREYYSLMDSRSAYVNKLQGELRMAFPQYIGVFSKVTVNTSLVLLETYTSPKAFIEADEQEVIGIIKSTARFGLIYAKDKYNAIIKAANDANKFGCISCSNTIRIRLYISFIRKYDEEISRLLETMKQLVKANEDTEFVRQLKLIETFKGAGFLSAISLMSEIGDFSAFKKPKQLFAYFGLDPAVKQSGKFEGTKVKMSKRGSAIARRVIHVLTLQSISPARNGNAKNPVLREYYLKKCESKPKLVAMGAVSHKVCNMIFAILRDGKPFEIITPQEHIRQYNSSKSNTAA</sequence>
<dbReference type="NCBIfam" id="NF033542">
    <property type="entry name" value="transpos_IS110"/>
    <property type="match status" value="1"/>
</dbReference>
<reference evidence="3 4" key="1">
    <citation type="submission" date="2013-06" db="EMBL/GenBank/DDBJ databases">
        <authorList>
            <person name="Weinstock G."/>
            <person name="Sodergren E."/>
            <person name="Clifton S."/>
            <person name="Fulton L."/>
            <person name="Fulton B."/>
            <person name="Courtney L."/>
            <person name="Fronick C."/>
            <person name="Harrison M."/>
            <person name="Strong C."/>
            <person name="Farmer C."/>
            <person name="Delahaunty K."/>
            <person name="Markovic C."/>
            <person name="Hall O."/>
            <person name="Minx P."/>
            <person name="Tomlinson C."/>
            <person name="Mitreva M."/>
            <person name="Nelson J."/>
            <person name="Hou S."/>
            <person name="Wollam A."/>
            <person name="Pepin K.H."/>
            <person name="Johnson M."/>
            <person name="Bhonagiri V."/>
            <person name="Nash W.E."/>
            <person name="Warren W."/>
            <person name="Chinwalla A."/>
            <person name="Mardis E.R."/>
            <person name="Wilson R.K."/>
        </authorList>
    </citation>
    <scope>NUCLEOTIDE SEQUENCE [LARGE SCALE GENOMIC DNA]</scope>
    <source>
        <strain evidence="3 4">ATCC 51271</strain>
    </source>
</reference>
<accession>V2XYK4</accession>